<dbReference type="InterPro" id="IPR012675">
    <property type="entry name" value="Beta-grasp_dom_sf"/>
</dbReference>
<name>W1NEI9_AMBTC</name>
<dbReference type="HOGENOM" id="CLU_2187445_0_0_1"/>
<sequence length="109" mass="12920">MKEAGPSPSPSPSQAEELLRNGYMRRWRNPLNFQCLRNSNERAQEMAAKSQATVKEKVGKKLKDFKVFRWNPEKPERPYLQSFHLDLNQCGPMVLYSKHGYFPFWREMK</sequence>
<organism evidence="1 2">
    <name type="scientific">Amborella trichopoda</name>
    <dbReference type="NCBI Taxonomy" id="13333"/>
    <lineage>
        <taxon>Eukaryota</taxon>
        <taxon>Viridiplantae</taxon>
        <taxon>Streptophyta</taxon>
        <taxon>Embryophyta</taxon>
        <taxon>Tracheophyta</taxon>
        <taxon>Spermatophyta</taxon>
        <taxon>Magnoliopsida</taxon>
        <taxon>Amborellales</taxon>
        <taxon>Amborellaceae</taxon>
        <taxon>Amborella</taxon>
    </lineage>
</organism>
<evidence type="ECO:0000313" key="2">
    <source>
        <dbReference type="Proteomes" id="UP000017836"/>
    </source>
</evidence>
<dbReference type="EMBL" id="KI397513">
    <property type="protein sequence ID" value="ERM94167.1"/>
    <property type="molecule type" value="Genomic_DNA"/>
</dbReference>
<gene>
    <name evidence="1" type="ORF">AMTR_s00010p00177710</name>
</gene>
<keyword evidence="2" id="KW-1185">Reference proteome</keyword>
<dbReference type="Gramene" id="ERM94167">
    <property type="protein sequence ID" value="ERM94167"/>
    <property type="gene ID" value="AMTR_s00010p00177710"/>
</dbReference>
<dbReference type="AlphaFoldDB" id="W1NEI9"/>
<proteinExistence type="predicted"/>
<accession>W1NEI9</accession>
<reference evidence="2" key="1">
    <citation type="journal article" date="2013" name="Science">
        <title>The Amborella genome and the evolution of flowering plants.</title>
        <authorList>
            <consortium name="Amborella Genome Project"/>
        </authorList>
    </citation>
    <scope>NUCLEOTIDE SEQUENCE [LARGE SCALE GENOMIC DNA]</scope>
</reference>
<protein>
    <submittedName>
        <fullName evidence="1">Uncharacterized protein</fullName>
    </submittedName>
</protein>
<dbReference type="Gene3D" id="3.10.20.30">
    <property type="match status" value="1"/>
</dbReference>
<dbReference type="Proteomes" id="UP000017836">
    <property type="component" value="Unassembled WGS sequence"/>
</dbReference>
<evidence type="ECO:0000313" key="1">
    <source>
        <dbReference type="EMBL" id="ERM94167.1"/>
    </source>
</evidence>
<dbReference type="STRING" id="13333.W1NEI9"/>